<dbReference type="EMBL" id="KZ613534">
    <property type="protein sequence ID" value="PMD13227.1"/>
    <property type="molecule type" value="Genomic_DNA"/>
</dbReference>
<evidence type="ECO:0008006" key="4">
    <source>
        <dbReference type="Google" id="ProtNLM"/>
    </source>
</evidence>
<dbReference type="AlphaFoldDB" id="A0A2J6PGR1"/>
<keyword evidence="1" id="KW-0732">Signal</keyword>
<accession>A0A2J6PGR1</accession>
<evidence type="ECO:0000313" key="2">
    <source>
        <dbReference type="EMBL" id="PMD13227.1"/>
    </source>
</evidence>
<evidence type="ECO:0000313" key="3">
    <source>
        <dbReference type="Proteomes" id="UP000235672"/>
    </source>
</evidence>
<dbReference type="Proteomes" id="UP000235672">
    <property type="component" value="Unassembled WGS sequence"/>
</dbReference>
<keyword evidence="3" id="KW-1185">Reference proteome</keyword>
<protein>
    <recommendedName>
        <fullName evidence="4">Apple domain-containing protein</fullName>
    </recommendedName>
</protein>
<organism evidence="2 3">
    <name type="scientific">Hyaloscypha hepaticicola</name>
    <dbReference type="NCBI Taxonomy" id="2082293"/>
    <lineage>
        <taxon>Eukaryota</taxon>
        <taxon>Fungi</taxon>
        <taxon>Dikarya</taxon>
        <taxon>Ascomycota</taxon>
        <taxon>Pezizomycotina</taxon>
        <taxon>Leotiomycetes</taxon>
        <taxon>Helotiales</taxon>
        <taxon>Hyaloscyphaceae</taxon>
        <taxon>Hyaloscypha</taxon>
    </lineage>
</organism>
<feature type="signal peptide" evidence="1">
    <location>
        <begin position="1"/>
        <end position="16"/>
    </location>
</feature>
<dbReference type="OrthoDB" id="10528323at2759"/>
<evidence type="ECO:0000256" key="1">
    <source>
        <dbReference type="SAM" id="SignalP"/>
    </source>
</evidence>
<proteinExistence type="predicted"/>
<sequence length="255" mass="25931">MFLPLLALFLPALVRGNPIDLEPRAKCYADNCLVALRRSSSLASAFCSTYYTTTATSVTTTTIPALGATFPVKKREDNGPRVTIAPALLNRGKATSVNFATKCTETNNAPIALSSGCSCLLGSGASTTTTTITSTSTLPLPPACSSQNSYGLYPTSLVVESVGTLGASGLGFDVLPGGCCAYCLASPNCYIYFEELDYVSPEPGKVGCSIGILGGQPLEPLGDATCPIGLATLSAAGPASSTLYGVGPCATVVTA</sequence>
<name>A0A2J6PGR1_9HELO</name>
<reference evidence="2 3" key="1">
    <citation type="submission" date="2016-05" db="EMBL/GenBank/DDBJ databases">
        <title>A degradative enzymes factory behind the ericoid mycorrhizal symbiosis.</title>
        <authorList>
            <consortium name="DOE Joint Genome Institute"/>
            <person name="Martino E."/>
            <person name="Morin E."/>
            <person name="Grelet G."/>
            <person name="Kuo A."/>
            <person name="Kohler A."/>
            <person name="Daghino S."/>
            <person name="Barry K."/>
            <person name="Choi C."/>
            <person name="Cichocki N."/>
            <person name="Clum A."/>
            <person name="Copeland A."/>
            <person name="Hainaut M."/>
            <person name="Haridas S."/>
            <person name="Labutti K."/>
            <person name="Lindquist E."/>
            <person name="Lipzen A."/>
            <person name="Khouja H.-R."/>
            <person name="Murat C."/>
            <person name="Ohm R."/>
            <person name="Olson A."/>
            <person name="Spatafora J."/>
            <person name="Veneault-Fourrey C."/>
            <person name="Henrissat B."/>
            <person name="Grigoriev I."/>
            <person name="Martin F."/>
            <person name="Perotto S."/>
        </authorList>
    </citation>
    <scope>NUCLEOTIDE SEQUENCE [LARGE SCALE GENOMIC DNA]</scope>
    <source>
        <strain evidence="2 3">UAMH 7357</strain>
    </source>
</reference>
<feature type="chain" id="PRO_5014380147" description="Apple domain-containing protein" evidence="1">
    <location>
        <begin position="17"/>
        <end position="255"/>
    </location>
</feature>
<gene>
    <name evidence="2" type="ORF">NA56DRAFT_755937</name>
</gene>